<dbReference type="AlphaFoldDB" id="A0A0B2JVQ9"/>
<dbReference type="PANTHER" id="PTHR33121:SF15">
    <property type="entry name" value="BLUE LIGHT- AND TEMPERATURE-REGULATED ANTIREPRESSOR BLUF"/>
    <property type="match status" value="1"/>
</dbReference>
<evidence type="ECO:0000313" key="3">
    <source>
        <dbReference type="EMBL" id="KHM52435.1"/>
    </source>
</evidence>
<comment type="caution">
    <text evidence="3">The sequence shown here is derived from an EMBL/GenBank/DDBJ whole genome shotgun (WGS) entry which is preliminary data.</text>
</comment>
<dbReference type="RefSeq" id="WP_039207066.1">
    <property type="nucleotide sequence ID" value="NZ_JSCE01000094.1"/>
</dbReference>
<dbReference type="eggNOG" id="COG5001">
    <property type="taxonomic scope" value="Bacteria"/>
</dbReference>
<dbReference type="InterPro" id="IPR035965">
    <property type="entry name" value="PAS-like_dom_sf"/>
</dbReference>
<protein>
    <submittedName>
        <fullName evidence="3">Diguanylate cyclase</fullName>
    </submittedName>
</protein>
<dbReference type="NCBIfam" id="TIGR00254">
    <property type="entry name" value="GGDEF"/>
    <property type="match status" value="1"/>
</dbReference>
<dbReference type="InterPro" id="IPR000014">
    <property type="entry name" value="PAS"/>
</dbReference>
<evidence type="ECO:0000259" key="2">
    <source>
        <dbReference type="PROSITE" id="PS50887"/>
    </source>
</evidence>
<name>A0A0B2JVQ9_9FIRM</name>
<dbReference type="GO" id="GO:0071111">
    <property type="term" value="F:cyclic-guanylate-specific phosphodiesterase activity"/>
    <property type="evidence" value="ECO:0007669"/>
    <property type="project" value="InterPro"/>
</dbReference>
<dbReference type="Gene3D" id="3.30.450.20">
    <property type="entry name" value="PAS domain"/>
    <property type="match status" value="1"/>
</dbReference>
<dbReference type="SMART" id="SM00052">
    <property type="entry name" value="EAL"/>
    <property type="match status" value="1"/>
</dbReference>
<proteinExistence type="predicted"/>
<dbReference type="Pfam" id="PF08447">
    <property type="entry name" value="PAS_3"/>
    <property type="match status" value="1"/>
</dbReference>
<dbReference type="SUPFAM" id="SSF55073">
    <property type="entry name" value="Nucleotide cyclase"/>
    <property type="match status" value="1"/>
</dbReference>
<sequence length="572" mass="66082">MNKRTNIPQGSILRRISLFFKMIQRTTDDYYFATDIDENLITVSANMVNDFEVPSECFYDMDRYWTPLIHPDDLDGFYESMKIPESRKANIGHDYEYRVKNRKGDYVWVRCRGQYAFDTRTDKPFLFLGCIKKLAQRNHADELTGLLNKYQFEHAVKVALNRYRVDGTGGALMVLGIDNFKIVNETYNRHYGDEVLKLAAKMISDVLPAGVMLYKMDGDEFALVIQDVDTEKVEDIYGSIQKSFARPHNIDGKQFFCTVSCGTVLFPQAGKDYLVLHKHAEAALDLAKKDGKNKNCIFSKENYNRWIRSLSMRDDLRVSIERGCEGFSLFYQPQVSAKENRIIGAEALLRWRNPKGRMVSPMEFIRILEETKMIIPVGHWIFETAVKQCKEWQEINPDMSISINLSYEQIKDASFKDFVVDCLKRYEIAPEQIVLELTESTIVSDWSNINRQFDDFRKLGIRIAMDDFGTGYSSLAYLKNLSCDIVKIDRAFVTHITEKDNAFDRRLVGVTVDLCHSVNIKCCIEGVETEEEYALLRDICHADCIQGYLFGRPESPENFELKYFKGESTSAE</sequence>
<dbReference type="SMART" id="SM00267">
    <property type="entry name" value="GGDEF"/>
    <property type="match status" value="1"/>
</dbReference>
<dbReference type="InterPro" id="IPR000160">
    <property type="entry name" value="GGDEF_dom"/>
</dbReference>
<gene>
    <name evidence="3" type="ORF">NZ47_04890</name>
</gene>
<dbReference type="PROSITE" id="PS50887">
    <property type="entry name" value="GGDEF"/>
    <property type="match status" value="1"/>
</dbReference>
<dbReference type="InterPro" id="IPR029787">
    <property type="entry name" value="Nucleotide_cyclase"/>
</dbReference>
<dbReference type="InterPro" id="IPR001633">
    <property type="entry name" value="EAL_dom"/>
</dbReference>
<reference evidence="3 4" key="1">
    <citation type="journal article" date="2013" name="PLoS ONE">
        <title>Identification and characterization of three novel lipases belonging to families II and V from Anaerovibrio lipolyticus 5ST.</title>
        <authorList>
            <person name="Prive F."/>
            <person name="Kaderbhai N.N."/>
            <person name="Girdwood S."/>
            <person name="Worgan H.J."/>
            <person name="Pinloche E."/>
            <person name="Scollan N.D."/>
            <person name="Huws S.A."/>
            <person name="Newbold C.J."/>
        </authorList>
    </citation>
    <scope>NUCLEOTIDE SEQUENCE [LARGE SCALE GENOMIC DNA]</scope>
    <source>
        <strain evidence="3 4">5S</strain>
    </source>
</reference>
<dbReference type="CDD" id="cd01949">
    <property type="entry name" value="GGDEF"/>
    <property type="match status" value="1"/>
</dbReference>
<dbReference type="EMBL" id="JSCE01000094">
    <property type="protein sequence ID" value="KHM52435.1"/>
    <property type="molecule type" value="Genomic_DNA"/>
</dbReference>
<feature type="domain" description="GGDEF" evidence="2">
    <location>
        <begin position="168"/>
        <end position="300"/>
    </location>
</feature>
<dbReference type="InterPro" id="IPR013655">
    <property type="entry name" value="PAS_fold_3"/>
</dbReference>
<dbReference type="STRING" id="82374.NZ47_04890"/>
<dbReference type="InterPro" id="IPR035919">
    <property type="entry name" value="EAL_sf"/>
</dbReference>
<dbReference type="Pfam" id="PF00990">
    <property type="entry name" value="GGDEF"/>
    <property type="match status" value="1"/>
</dbReference>
<feature type="domain" description="EAL" evidence="1">
    <location>
        <begin position="309"/>
        <end position="567"/>
    </location>
</feature>
<dbReference type="SUPFAM" id="SSF55785">
    <property type="entry name" value="PYP-like sensor domain (PAS domain)"/>
    <property type="match status" value="1"/>
</dbReference>
<dbReference type="Proteomes" id="UP000030993">
    <property type="component" value="Unassembled WGS sequence"/>
</dbReference>
<dbReference type="Gene3D" id="3.20.20.450">
    <property type="entry name" value="EAL domain"/>
    <property type="match status" value="1"/>
</dbReference>
<dbReference type="Pfam" id="PF00563">
    <property type="entry name" value="EAL"/>
    <property type="match status" value="1"/>
</dbReference>
<dbReference type="Gene3D" id="3.30.70.270">
    <property type="match status" value="1"/>
</dbReference>
<dbReference type="PROSITE" id="PS50883">
    <property type="entry name" value="EAL"/>
    <property type="match status" value="1"/>
</dbReference>
<organism evidence="3 4">
    <name type="scientific">Anaerovibrio lipolyticus</name>
    <dbReference type="NCBI Taxonomy" id="82374"/>
    <lineage>
        <taxon>Bacteria</taxon>
        <taxon>Bacillati</taxon>
        <taxon>Bacillota</taxon>
        <taxon>Negativicutes</taxon>
        <taxon>Selenomonadales</taxon>
        <taxon>Selenomonadaceae</taxon>
        <taxon>Anaerovibrio</taxon>
    </lineage>
</organism>
<evidence type="ECO:0000259" key="1">
    <source>
        <dbReference type="PROSITE" id="PS50883"/>
    </source>
</evidence>
<dbReference type="SUPFAM" id="SSF141868">
    <property type="entry name" value="EAL domain-like"/>
    <property type="match status" value="1"/>
</dbReference>
<evidence type="ECO:0000313" key="4">
    <source>
        <dbReference type="Proteomes" id="UP000030993"/>
    </source>
</evidence>
<accession>A0A0B2JVQ9</accession>
<dbReference type="CDD" id="cd00130">
    <property type="entry name" value="PAS"/>
    <property type="match status" value="1"/>
</dbReference>
<dbReference type="InterPro" id="IPR050706">
    <property type="entry name" value="Cyclic-di-GMP_PDE-like"/>
</dbReference>
<dbReference type="CDD" id="cd01948">
    <property type="entry name" value="EAL"/>
    <property type="match status" value="1"/>
</dbReference>
<dbReference type="PANTHER" id="PTHR33121">
    <property type="entry name" value="CYCLIC DI-GMP PHOSPHODIESTERASE PDEF"/>
    <property type="match status" value="1"/>
</dbReference>
<dbReference type="InterPro" id="IPR043128">
    <property type="entry name" value="Rev_trsase/Diguanyl_cyclase"/>
</dbReference>
<keyword evidence="4" id="KW-1185">Reference proteome</keyword>